<keyword evidence="10" id="KW-0472">Membrane</keyword>
<dbReference type="Gene3D" id="3.30.565.10">
    <property type="entry name" value="Histidine kinase-like ATPase, C-terminal domain"/>
    <property type="match status" value="1"/>
</dbReference>
<evidence type="ECO:0000256" key="4">
    <source>
        <dbReference type="ARBA" id="ARBA00022679"/>
    </source>
</evidence>
<dbReference type="Gene3D" id="1.20.5.1930">
    <property type="match status" value="1"/>
</dbReference>
<feature type="transmembrane region" description="Helical" evidence="10">
    <location>
        <begin position="84"/>
        <end position="102"/>
    </location>
</feature>
<protein>
    <recommendedName>
        <fullName evidence="2">histidine kinase</fullName>
        <ecNumber evidence="2">2.7.13.3</ecNumber>
    </recommendedName>
</protein>
<keyword evidence="10" id="KW-1133">Transmembrane helix</keyword>
<evidence type="ECO:0000256" key="1">
    <source>
        <dbReference type="ARBA" id="ARBA00000085"/>
    </source>
</evidence>
<evidence type="ECO:0000256" key="3">
    <source>
        <dbReference type="ARBA" id="ARBA00022553"/>
    </source>
</evidence>
<dbReference type="SUPFAM" id="SSF55874">
    <property type="entry name" value="ATPase domain of HSP90 chaperone/DNA topoisomerase II/histidine kinase"/>
    <property type="match status" value="1"/>
</dbReference>
<evidence type="ECO:0000256" key="6">
    <source>
        <dbReference type="ARBA" id="ARBA00022777"/>
    </source>
</evidence>
<proteinExistence type="predicted"/>
<keyword evidence="13" id="KW-1185">Reference proteome</keyword>
<reference evidence="12 13" key="1">
    <citation type="submission" date="2016-06" db="EMBL/GenBank/DDBJ databases">
        <authorList>
            <person name="Kjaerup R.B."/>
            <person name="Dalgaard T.S."/>
            <person name="Juul-Madsen H.R."/>
        </authorList>
    </citation>
    <scope>NUCLEOTIDE SEQUENCE [LARGE SCALE GENOMIC DNA]</scope>
    <source>
        <strain evidence="12 13">DSM 45097</strain>
    </source>
</reference>
<evidence type="ECO:0000313" key="12">
    <source>
        <dbReference type="EMBL" id="SCG49539.1"/>
    </source>
</evidence>
<keyword evidence="3" id="KW-0597">Phosphoprotein</keyword>
<sequence>MLLWAALAAPVAYARLTPPYEPYVAALLLGSLVLLAAAVAVGRRAPLASVVLALAGSAVDGNFVFALLAFAYLAGRRGARTAPAVALFVVVAAAGTVLHLAVLGTGMATWFLLSCVLLGAGVFPWLVGRYNRQRHDLVVAGWEHAEALEREQRGVAERVRLRERARIAQDMHDTLGHELSLIALRAAALELADDLHPRHRAAAGELRASVAGATERLHRIIGVLREAADPVATRPAGADLAELVDGAREAGMAVTLRVAPDAAGLPAVTGQTVGRVVREALTNAARYAPGAAVTVAVDGGPDGFRVRVDNAAPPDGPLPGPPSHGSGLVALAERVRLTGGAFTAGPTDVGGFVVDAHLPAEFAVGAGTPAGGATGRAAEPARADPAGGPSTAPGQRMRDARRGARRSLLVALAAPPAVALALSLVYYPLATAGAELDRPTFERMRPGTPRAELAGLPRRQVEAPADAPPATAGTSCEYYTDGNFPLARPVWRLCFAGGRLVDKERYDR</sequence>
<feature type="transmembrane region" description="Helical" evidence="10">
    <location>
        <begin position="108"/>
        <end position="127"/>
    </location>
</feature>
<dbReference type="InterPro" id="IPR050482">
    <property type="entry name" value="Sensor_HK_TwoCompSys"/>
</dbReference>
<keyword evidence="5" id="KW-0547">Nucleotide-binding</keyword>
<keyword evidence="10" id="KW-0812">Transmembrane</keyword>
<accession>A0A1C5HU60</accession>
<evidence type="ECO:0000256" key="2">
    <source>
        <dbReference type="ARBA" id="ARBA00012438"/>
    </source>
</evidence>
<dbReference type="PANTHER" id="PTHR24421:SF10">
    <property type="entry name" value="NITRATE_NITRITE SENSOR PROTEIN NARQ"/>
    <property type="match status" value="1"/>
</dbReference>
<comment type="catalytic activity">
    <reaction evidence="1">
        <text>ATP + protein L-histidine = ADP + protein N-phospho-L-histidine.</text>
        <dbReference type="EC" id="2.7.13.3"/>
    </reaction>
</comment>
<evidence type="ECO:0000256" key="7">
    <source>
        <dbReference type="ARBA" id="ARBA00022840"/>
    </source>
</evidence>
<feature type="region of interest" description="Disordered" evidence="9">
    <location>
        <begin position="371"/>
        <end position="401"/>
    </location>
</feature>
<name>A0A1C5HU60_9ACTN</name>
<organism evidence="12 13">
    <name type="scientific">Micromonospora siamensis</name>
    <dbReference type="NCBI Taxonomy" id="299152"/>
    <lineage>
        <taxon>Bacteria</taxon>
        <taxon>Bacillati</taxon>
        <taxon>Actinomycetota</taxon>
        <taxon>Actinomycetes</taxon>
        <taxon>Micromonosporales</taxon>
        <taxon>Micromonosporaceae</taxon>
        <taxon>Micromonospora</taxon>
    </lineage>
</organism>
<dbReference type="CDD" id="cd16917">
    <property type="entry name" value="HATPase_UhpB-NarQ-NarX-like"/>
    <property type="match status" value="1"/>
</dbReference>
<evidence type="ECO:0000256" key="5">
    <source>
        <dbReference type="ARBA" id="ARBA00022741"/>
    </source>
</evidence>
<keyword evidence="7" id="KW-0067">ATP-binding</keyword>
<evidence type="ECO:0000313" key="13">
    <source>
        <dbReference type="Proteomes" id="UP000198210"/>
    </source>
</evidence>
<dbReference type="InterPro" id="IPR011712">
    <property type="entry name" value="Sig_transdc_His_kin_sub3_dim/P"/>
</dbReference>
<dbReference type="Pfam" id="PF07730">
    <property type="entry name" value="HisKA_3"/>
    <property type="match status" value="1"/>
</dbReference>
<dbReference type="GO" id="GO:0000155">
    <property type="term" value="F:phosphorelay sensor kinase activity"/>
    <property type="evidence" value="ECO:0007669"/>
    <property type="project" value="InterPro"/>
</dbReference>
<evidence type="ECO:0000256" key="9">
    <source>
        <dbReference type="SAM" id="MobiDB-lite"/>
    </source>
</evidence>
<gene>
    <name evidence="12" type="ORF">GA0074704_2360</name>
</gene>
<feature type="domain" description="Signal transduction histidine kinase subgroup 3 dimerisation and phosphoacceptor" evidence="11">
    <location>
        <begin position="163"/>
        <end position="228"/>
    </location>
</feature>
<dbReference type="GO" id="GO:0046983">
    <property type="term" value="F:protein dimerization activity"/>
    <property type="evidence" value="ECO:0007669"/>
    <property type="project" value="InterPro"/>
</dbReference>
<dbReference type="GO" id="GO:0016020">
    <property type="term" value="C:membrane"/>
    <property type="evidence" value="ECO:0007669"/>
    <property type="project" value="InterPro"/>
</dbReference>
<evidence type="ECO:0000256" key="10">
    <source>
        <dbReference type="SAM" id="Phobius"/>
    </source>
</evidence>
<dbReference type="EMBL" id="LT607751">
    <property type="protein sequence ID" value="SCG49539.1"/>
    <property type="molecule type" value="Genomic_DNA"/>
</dbReference>
<evidence type="ECO:0000256" key="8">
    <source>
        <dbReference type="ARBA" id="ARBA00023012"/>
    </source>
</evidence>
<keyword evidence="4" id="KW-0808">Transferase</keyword>
<keyword evidence="6 12" id="KW-0418">Kinase</keyword>
<dbReference type="GO" id="GO:0005524">
    <property type="term" value="F:ATP binding"/>
    <property type="evidence" value="ECO:0007669"/>
    <property type="project" value="UniProtKB-KW"/>
</dbReference>
<feature type="transmembrane region" description="Helical" evidence="10">
    <location>
        <begin position="24"/>
        <end position="42"/>
    </location>
</feature>
<dbReference type="EC" id="2.7.13.3" evidence="2"/>
<dbReference type="Proteomes" id="UP000198210">
    <property type="component" value="Chromosome I"/>
</dbReference>
<feature type="transmembrane region" description="Helical" evidence="10">
    <location>
        <begin position="407"/>
        <end position="429"/>
    </location>
</feature>
<dbReference type="PANTHER" id="PTHR24421">
    <property type="entry name" value="NITRATE/NITRITE SENSOR PROTEIN NARX-RELATED"/>
    <property type="match status" value="1"/>
</dbReference>
<keyword evidence="8" id="KW-0902">Two-component regulatory system</keyword>
<evidence type="ECO:0000259" key="11">
    <source>
        <dbReference type="Pfam" id="PF07730"/>
    </source>
</evidence>
<dbReference type="AlphaFoldDB" id="A0A1C5HU60"/>
<dbReference type="InterPro" id="IPR036890">
    <property type="entry name" value="HATPase_C_sf"/>
</dbReference>